<dbReference type="GeneID" id="68289750"/>
<dbReference type="OrthoDB" id="3890337at2759"/>
<name>A0A9P3CDM3_9PEZI</name>
<reference evidence="2 3" key="1">
    <citation type="submission" date="2021-01" db="EMBL/GenBank/DDBJ databases">
        <title>Cercospora kikuchii MAFF 305040 whole genome shotgun sequence.</title>
        <authorList>
            <person name="Kashiwa T."/>
            <person name="Suzuki T."/>
        </authorList>
    </citation>
    <scope>NUCLEOTIDE SEQUENCE [LARGE SCALE GENOMIC DNA]</scope>
    <source>
        <strain evidence="2 3">MAFF 305040</strain>
    </source>
</reference>
<dbReference type="Proteomes" id="UP000825890">
    <property type="component" value="Unassembled WGS sequence"/>
</dbReference>
<evidence type="ECO:0000313" key="3">
    <source>
        <dbReference type="Proteomes" id="UP000825890"/>
    </source>
</evidence>
<accession>A0A9P3CDM3</accession>
<sequence>MPGRRKKVVAAVAALVVTAVVIAKRNPIRRITRRVRRFAAAPDRTRMPGPESESGEQSDFNADELQQDSEAVDLHPDVQPNEAHSAGLTAAPTTGTDTDGPDIPPLLESVPSIEKETCTDEAFPLLPGLVPTIEKESCTDEATPDTQGGGTAQLEVQKSPVATEHELEQAAWAKQHTTFNCEEESDYTRGPIRIVDAFDGIENVSSLLLNLDLSAKIQAVILSRRDLEAAKIEATIGRHQWMQLQSEVSYRISSMKLKLLIADDQSEMEPDEVEHLEVSEEELKKLEAFNSKITRVFDDIEFQVQGYHDKLLCNHAEVETYLEEAFVAARLLHPEPVPDDTGFDYHDFDVVYQGFVENEYVEQAVPDDDDRVSQDQESDQASVRESRREALMTWHQARLKLQKAQEAFDAREEDAHQDKCRAEEAKEDLLDWSLHWVQRGRELTRALIEAEEEDDKAREAAEEAGVDVAQHYQKSRFQDHASDGYGSGYERGGIAQAPRERIFEWMSHIPDGEAGDPNKQELLPQPEIDDWTYEDIAVNGSRSVIDDGLGREKIDSWSRACDRGGV</sequence>
<feature type="region of interest" description="Disordered" evidence="1">
    <location>
        <begin position="39"/>
        <end position="61"/>
    </location>
</feature>
<organism evidence="2 3">
    <name type="scientific">Cercospora kikuchii</name>
    <dbReference type="NCBI Taxonomy" id="84275"/>
    <lineage>
        <taxon>Eukaryota</taxon>
        <taxon>Fungi</taxon>
        <taxon>Dikarya</taxon>
        <taxon>Ascomycota</taxon>
        <taxon>Pezizomycotina</taxon>
        <taxon>Dothideomycetes</taxon>
        <taxon>Dothideomycetidae</taxon>
        <taxon>Mycosphaerellales</taxon>
        <taxon>Mycosphaerellaceae</taxon>
        <taxon>Cercospora</taxon>
    </lineage>
</organism>
<feature type="region of interest" description="Disordered" evidence="1">
    <location>
        <begin position="364"/>
        <end position="386"/>
    </location>
</feature>
<dbReference type="AlphaFoldDB" id="A0A9P3CDM3"/>
<evidence type="ECO:0000256" key="1">
    <source>
        <dbReference type="SAM" id="MobiDB-lite"/>
    </source>
</evidence>
<comment type="caution">
    <text evidence="2">The sequence shown here is derived from an EMBL/GenBank/DDBJ whole genome shotgun (WGS) entry which is preliminary data.</text>
</comment>
<dbReference type="EMBL" id="BOLY01000002">
    <property type="protein sequence ID" value="GIZ40853.1"/>
    <property type="molecule type" value="Genomic_DNA"/>
</dbReference>
<dbReference type="RefSeq" id="XP_044655340.1">
    <property type="nucleotide sequence ID" value="XM_044799405.1"/>
</dbReference>
<proteinExistence type="predicted"/>
<gene>
    <name evidence="2" type="ORF">CKM354_000417500</name>
</gene>
<feature type="compositionally biased region" description="Low complexity" evidence="1">
    <location>
        <begin position="86"/>
        <end position="98"/>
    </location>
</feature>
<protein>
    <submittedName>
        <fullName evidence="2">Uncharacterized protein</fullName>
    </submittedName>
</protein>
<feature type="region of interest" description="Disordered" evidence="1">
    <location>
        <begin position="77"/>
        <end position="108"/>
    </location>
</feature>
<keyword evidence="3" id="KW-1185">Reference proteome</keyword>
<evidence type="ECO:0000313" key="2">
    <source>
        <dbReference type="EMBL" id="GIZ40853.1"/>
    </source>
</evidence>